<keyword evidence="1" id="KW-0812">Transmembrane</keyword>
<keyword evidence="3" id="KW-1185">Reference proteome</keyword>
<evidence type="ECO:0000313" key="2">
    <source>
        <dbReference type="EMBL" id="MEN1760288.1"/>
    </source>
</evidence>
<dbReference type="EMBL" id="JBCITM010000006">
    <property type="protein sequence ID" value="MEN1760288.1"/>
    <property type="molecule type" value="Genomic_DNA"/>
</dbReference>
<feature type="transmembrane region" description="Helical" evidence="1">
    <location>
        <begin position="112"/>
        <end position="130"/>
    </location>
</feature>
<gene>
    <name evidence="2" type="ORF">AAIG11_07380</name>
</gene>
<feature type="transmembrane region" description="Helical" evidence="1">
    <location>
        <begin position="136"/>
        <end position="153"/>
    </location>
</feature>
<dbReference type="RefSeq" id="WP_343185611.1">
    <property type="nucleotide sequence ID" value="NZ_JBCITM010000006.1"/>
</dbReference>
<proteinExistence type="predicted"/>
<keyword evidence="1" id="KW-1133">Transmembrane helix</keyword>
<accession>A0ABU9VSZ0</accession>
<sequence length="159" mass="18159">MERQSNEQQVFQKSGNRNQYPVKAYGMLGLWFLVFFVCAGIFSIVTPRWGEVLGAKAVTLVWLNLMNLLLAGLFYMILKTQRVYYINYVSYKEAVAATEEERLRFASQHLRTFLQATGLFALYSLVSWGLKVGLMLDIALYMLILIGAALRTIPFKLGK</sequence>
<evidence type="ECO:0000256" key="1">
    <source>
        <dbReference type="SAM" id="Phobius"/>
    </source>
</evidence>
<reference evidence="2 3" key="1">
    <citation type="submission" date="2024-04" db="EMBL/GenBank/DDBJ databases">
        <title>Genome sequencing and metabolic network reconstruction of aminoacids and betaine degradation by Anoxynatronum sibiricum.</title>
        <authorList>
            <person name="Detkova E.N."/>
            <person name="Boltjanskaja Y.V."/>
            <person name="Mardanov A.V."/>
            <person name="Kevbrin V."/>
        </authorList>
    </citation>
    <scope>NUCLEOTIDE SEQUENCE [LARGE SCALE GENOMIC DNA]</scope>
    <source>
        <strain evidence="2 3">Z-7981</strain>
    </source>
</reference>
<dbReference type="Proteomes" id="UP001407405">
    <property type="component" value="Unassembled WGS sequence"/>
</dbReference>
<protein>
    <submittedName>
        <fullName evidence="2">Uncharacterized protein</fullName>
    </submittedName>
</protein>
<keyword evidence="1" id="KW-0472">Membrane</keyword>
<feature type="transmembrane region" description="Helical" evidence="1">
    <location>
        <begin position="24"/>
        <end position="45"/>
    </location>
</feature>
<comment type="caution">
    <text evidence="2">The sequence shown here is derived from an EMBL/GenBank/DDBJ whole genome shotgun (WGS) entry which is preliminary data.</text>
</comment>
<evidence type="ECO:0000313" key="3">
    <source>
        <dbReference type="Proteomes" id="UP001407405"/>
    </source>
</evidence>
<organism evidence="2 3">
    <name type="scientific">Anoxynatronum sibiricum</name>
    <dbReference type="NCBI Taxonomy" id="210623"/>
    <lineage>
        <taxon>Bacteria</taxon>
        <taxon>Bacillati</taxon>
        <taxon>Bacillota</taxon>
        <taxon>Clostridia</taxon>
        <taxon>Eubacteriales</taxon>
        <taxon>Clostridiaceae</taxon>
        <taxon>Anoxynatronum</taxon>
    </lineage>
</organism>
<name>A0ABU9VSZ0_9CLOT</name>
<feature type="transmembrane region" description="Helical" evidence="1">
    <location>
        <begin position="57"/>
        <end position="78"/>
    </location>
</feature>